<reference evidence="1" key="2">
    <citation type="journal article" date="2015" name="Fish Shellfish Immunol.">
        <title>Early steps in the European eel (Anguilla anguilla)-Vibrio vulnificus interaction in the gills: Role of the RtxA13 toxin.</title>
        <authorList>
            <person name="Callol A."/>
            <person name="Pajuelo D."/>
            <person name="Ebbesson L."/>
            <person name="Teles M."/>
            <person name="MacKenzie S."/>
            <person name="Amaro C."/>
        </authorList>
    </citation>
    <scope>NUCLEOTIDE SEQUENCE</scope>
</reference>
<dbReference type="AlphaFoldDB" id="A0A0E9UQF2"/>
<dbReference type="EMBL" id="GBXM01041384">
    <property type="protein sequence ID" value="JAH67193.1"/>
    <property type="molecule type" value="Transcribed_RNA"/>
</dbReference>
<evidence type="ECO:0000313" key="1">
    <source>
        <dbReference type="EMBL" id="JAH67193.1"/>
    </source>
</evidence>
<proteinExistence type="predicted"/>
<sequence>MQQKHALTTDLGQIHI</sequence>
<protein>
    <submittedName>
        <fullName evidence="1">Uncharacterized protein</fullName>
    </submittedName>
</protein>
<accession>A0A0E9UQF2</accession>
<name>A0A0E9UQF2_ANGAN</name>
<organism evidence="1">
    <name type="scientific">Anguilla anguilla</name>
    <name type="common">European freshwater eel</name>
    <name type="synonym">Muraena anguilla</name>
    <dbReference type="NCBI Taxonomy" id="7936"/>
    <lineage>
        <taxon>Eukaryota</taxon>
        <taxon>Metazoa</taxon>
        <taxon>Chordata</taxon>
        <taxon>Craniata</taxon>
        <taxon>Vertebrata</taxon>
        <taxon>Euteleostomi</taxon>
        <taxon>Actinopterygii</taxon>
        <taxon>Neopterygii</taxon>
        <taxon>Teleostei</taxon>
        <taxon>Anguilliformes</taxon>
        <taxon>Anguillidae</taxon>
        <taxon>Anguilla</taxon>
    </lineage>
</organism>
<reference evidence="1" key="1">
    <citation type="submission" date="2014-11" db="EMBL/GenBank/DDBJ databases">
        <authorList>
            <person name="Amaro Gonzalez C."/>
        </authorList>
    </citation>
    <scope>NUCLEOTIDE SEQUENCE</scope>
</reference>